<dbReference type="PANTHER" id="PTHR23501">
    <property type="entry name" value="MAJOR FACILITATOR SUPERFAMILY"/>
    <property type="match status" value="1"/>
</dbReference>
<dbReference type="InterPro" id="IPR053791">
    <property type="entry name" value="MFS_Tri12-like"/>
</dbReference>
<evidence type="ECO:0000313" key="9">
    <source>
        <dbReference type="Proteomes" id="UP000016933"/>
    </source>
</evidence>
<feature type="transmembrane region" description="Helical" evidence="6">
    <location>
        <begin position="347"/>
        <end position="369"/>
    </location>
</feature>
<reference evidence="8 9" key="2">
    <citation type="journal article" date="2012" name="PLoS Pathog.">
        <title>Diverse lifestyles and strategies of plant pathogenesis encoded in the genomes of eighteen Dothideomycetes fungi.</title>
        <authorList>
            <person name="Ohm R.A."/>
            <person name="Feau N."/>
            <person name="Henrissat B."/>
            <person name="Schoch C.L."/>
            <person name="Horwitz B.A."/>
            <person name="Barry K.W."/>
            <person name="Condon B.J."/>
            <person name="Copeland A.C."/>
            <person name="Dhillon B."/>
            <person name="Glaser F."/>
            <person name="Hesse C.N."/>
            <person name="Kosti I."/>
            <person name="LaButti K."/>
            <person name="Lindquist E.A."/>
            <person name="Lucas S."/>
            <person name="Salamov A.A."/>
            <person name="Bradshaw R.E."/>
            <person name="Ciuffetti L."/>
            <person name="Hamelin R.C."/>
            <person name="Kema G.H.J."/>
            <person name="Lawrence C."/>
            <person name="Scott J.A."/>
            <person name="Spatafora J.W."/>
            <person name="Turgeon B.G."/>
            <person name="de Wit P.J.G.M."/>
            <person name="Zhong S."/>
            <person name="Goodwin S.B."/>
            <person name="Grigoriev I.V."/>
        </authorList>
    </citation>
    <scope>NUCLEOTIDE SEQUENCE [LARGE SCALE GENOMIC DNA]</scope>
    <source>
        <strain evidence="9">NZE10 / CBS 128990</strain>
    </source>
</reference>
<dbReference type="HOGENOM" id="CLU_000960_25_2_1"/>
<evidence type="ECO:0000256" key="6">
    <source>
        <dbReference type="SAM" id="Phobius"/>
    </source>
</evidence>
<dbReference type="OrthoDB" id="4161376at2759"/>
<dbReference type="EMBL" id="KB446539">
    <property type="protein sequence ID" value="EME43735.1"/>
    <property type="molecule type" value="Genomic_DNA"/>
</dbReference>
<evidence type="ECO:0000259" key="7">
    <source>
        <dbReference type="PROSITE" id="PS50850"/>
    </source>
</evidence>
<feature type="transmembrane region" description="Helical" evidence="6">
    <location>
        <begin position="402"/>
        <end position="427"/>
    </location>
</feature>
<dbReference type="PROSITE" id="PS00216">
    <property type="entry name" value="SUGAR_TRANSPORT_1"/>
    <property type="match status" value="1"/>
</dbReference>
<dbReference type="InterPro" id="IPR005829">
    <property type="entry name" value="Sugar_transporter_CS"/>
</dbReference>
<feature type="transmembrane region" description="Helical" evidence="6">
    <location>
        <begin position="166"/>
        <end position="186"/>
    </location>
</feature>
<keyword evidence="5 6" id="KW-0472">Membrane</keyword>
<keyword evidence="9" id="KW-1185">Reference proteome</keyword>
<feature type="transmembrane region" description="Helical" evidence="6">
    <location>
        <begin position="434"/>
        <end position="456"/>
    </location>
</feature>
<dbReference type="PANTHER" id="PTHR23501:SF109">
    <property type="entry name" value="MAJOR FACILITATOR SUPERFAMILY (MFS) PROFILE DOMAIN-CONTAINING PROTEIN-RELATED"/>
    <property type="match status" value="1"/>
</dbReference>
<dbReference type="OMA" id="PRMKIQM"/>
<dbReference type="InterPro" id="IPR020846">
    <property type="entry name" value="MFS_dom"/>
</dbReference>
<evidence type="ECO:0000256" key="1">
    <source>
        <dbReference type="ARBA" id="ARBA00004141"/>
    </source>
</evidence>
<proteinExistence type="predicted"/>
<feature type="transmembrane region" description="Helical" evidence="6">
    <location>
        <begin position="45"/>
        <end position="67"/>
    </location>
</feature>
<dbReference type="InterPro" id="IPR010573">
    <property type="entry name" value="MFS_Str1/Tri12-like"/>
</dbReference>
<dbReference type="AlphaFoldDB" id="N1PMX4"/>
<keyword evidence="3 6" id="KW-0812">Transmembrane</keyword>
<dbReference type="Pfam" id="PF06609">
    <property type="entry name" value="TRI12"/>
    <property type="match status" value="1"/>
</dbReference>
<evidence type="ECO:0000256" key="3">
    <source>
        <dbReference type="ARBA" id="ARBA00022692"/>
    </source>
</evidence>
<keyword evidence="4 6" id="KW-1133">Transmembrane helix</keyword>
<dbReference type="PROSITE" id="PS50850">
    <property type="entry name" value="MFS"/>
    <property type="match status" value="1"/>
</dbReference>
<dbReference type="eggNOG" id="KOG0254">
    <property type="taxonomic scope" value="Eukaryota"/>
</dbReference>
<dbReference type="InterPro" id="IPR036259">
    <property type="entry name" value="MFS_trans_sf"/>
</dbReference>
<evidence type="ECO:0000256" key="4">
    <source>
        <dbReference type="ARBA" id="ARBA00022989"/>
    </source>
</evidence>
<name>N1PMX4_DOTSN</name>
<feature type="transmembrane region" description="Helical" evidence="6">
    <location>
        <begin position="198"/>
        <end position="218"/>
    </location>
</feature>
<feature type="transmembrane region" description="Helical" evidence="6">
    <location>
        <begin position="133"/>
        <end position="154"/>
    </location>
</feature>
<feature type="transmembrane region" description="Helical" evidence="6">
    <location>
        <begin position="310"/>
        <end position="327"/>
    </location>
</feature>
<reference evidence="9" key="1">
    <citation type="journal article" date="2012" name="PLoS Genet.">
        <title>The genomes of the fungal plant pathogens Cladosporium fulvum and Dothistroma septosporum reveal adaptation to different hosts and lifestyles but also signatures of common ancestry.</title>
        <authorList>
            <person name="de Wit P.J.G.M."/>
            <person name="van der Burgt A."/>
            <person name="Oekmen B."/>
            <person name="Stergiopoulos I."/>
            <person name="Abd-Elsalam K.A."/>
            <person name="Aerts A.L."/>
            <person name="Bahkali A.H."/>
            <person name="Beenen H.G."/>
            <person name="Chettri P."/>
            <person name="Cox M.P."/>
            <person name="Datema E."/>
            <person name="de Vries R.P."/>
            <person name="Dhillon B."/>
            <person name="Ganley A.R."/>
            <person name="Griffiths S.A."/>
            <person name="Guo Y."/>
            <person name="Hamelin R.C."/>
            <person name="Henrissat B."/>
            <person name="Kabir M.S."/>
            <person name="Jashni M.K."/>
            <person name="Kema G."/>
            <person name="Klaubauf S."/>
            <person name="Lapidus A."/>
            <person name="Levasseur A."/>
            <person name="Lindquist E."/>
            <person name="Mehrabi R."/>
            <person name="Ohm R.A."/>
            <person name="Owen T.J."/>
            <person name="Salamov A."/>
            <person name="Schwelm A."/>
            <person name="Schijlen E."/>
            <person name="Sun H."/>
            <person name="van den Burg H.A."/>
            <person name="van Ham R.C.H.J."/>
            <person name="Zhang S."/>
            <person name="Goodwin S.B."/>
            <person name="Grigoriev I.V."/>
            <person name="Collemare J."/>
            <person name="Bradshaw R.E."/>
        </authorList>
    </citation>
    <scope>NUCLEOTIDE SEQUENCE [LARGE SCALE GENOMIC DNA]</scope>
    <source>
        <strain evidence="9">NZE10 / CBS 128990</strain>
    </source>
</reference>
<keyword evidence="2" id="KW-0813">Transport</keyword>
<comment type="subcellular location">
    <subcellularLocation>
        <location evidence="1">Membrane</location>
        <topology evidence="1">Multi-pass membrane protein</topology>
    </subcellularLocation>
</comment>
<evidence type="ECO:0000256" key="2">
    <source>
        <dbReference type="ARBA" id="ARBA00022448"/>
    </source>
</evidence>
<feature type="transmembrane region" description="Helical" evidence="6">
    <location>
        <begin position="272"/>
        <end position="289"/>
    </location>
</feature>
<feature type="domain" description="Major facilitator superfamily (MFS) profile" evidence="7">
    <location>
        <begin position="39"/>
        <end position="497"/>
    </location>
</feature>
<evidence type="ECO:0000313" key="8">
    <source>
        <dbReference type="EMBL" id="EME43735.1"/>
    </source>
</evidence>
<sequence>MADFKKPTFDEDLPSDHLERTHTKKDVVHVTQELPYKEVNFIGTYFAILLACNASFCGFLMPVTSLTLIEAELGPSPNAVWVSLGWVLLSAVAFVLLGRLSDLFGRRWFFTGSTISGLIGGIIGATANHVNTLIAASVFLGLGSAGQLSFNICLGELVPLRHRFPANGIIFLSVLPFSGLGPYIARLLIVHTGGGFRSIYYLTLSLNAASTVLWILFYHPPRFDGLHRNRTVREELADLDFGGMFLFVAGVFLFLLGLAWGGTVHPWSSSYVLAPLIIGFFTTVGFVLYEILMPLERPLVPMHLFKNRDFVIINILSAVGGIVYYSANTLFPYMVAALYTTDVVEAGLVASCVGGGVCAGQFLGSWLAVPGGHFRVKLIAVSCGVCAFVAGLAGATDSQATGSALAVCAGLMVGILEVFVSTAVTIVIDDQSEIGLAAGVFGSIRAFAGVLATAIFSSVLTNKVSSYTTDVVAPALVKAGLPLTSVAPFLTALAAGNLPALEKVQGVTPANVAVGAADFRDAYAYAFKIGGNVFWLATIAFGGLAVIASFFFADLDDKLSKDVVRRLSGRSAPKPTDPEKVQTCRSVSVRECADPDCS</sequence>
<dbReference type="CDD" id="cd06179">
    <property type="entry name" value="MFS_TRI12_like"/>
    <property type="match status" value="1"/>
</dbReference>
<feature type="transmembrane region" description="Helical" evidence="6">
    <location>
        <begin position="239"/>
        <end position="260"/>
    </location>
</feature>
<dbReference type="GO" id="GO:0022857">
    <property type="term" value="F:transmembrane transporter activity"/>
    <property type="evidence" value="ECO:0007669"/>
    <property type="project" value="InterPro"/>
</dbReference>
<gene>
    <name evidence="8" type="ORF">DOTSEDRAFT_171572</name>
</gene>
<protein>
    <recommendedName>
        <fullName evidence="7">Major facilitator superfamily (MFS) profile domain-containing protein</fullName>
    </recommendedName>
</protein>
<dbReference type="Proteomes" id="UP000016933">
    <property type="component" value="Unassembled WGS sequence"/>
</dbReference>
<organism evidence="8 9">
    <name type="scientific">Dothistroma septosporum (strain NZE10 / CBS 128990)</name>
    <name type="common">Red band needle blight fungus</name>
    <name type="synonym">Mycosphaerella pini</name>
    <dbReference type="NCBI Taxonomy" id="675120"/>
    <lineage>
        <taxon>Eukaryota</taxon>
        <taxon>Fungi</taxon>
        <taxon>Dikarya</taxon>
        <taxon>Ascomycota</taxon>
        <taxon>Pezizomycotina</taxon>
        <taxon>Dothideomycetes</taxon>
        <taxon>Dothideomycetidae</taxon>
        <taxon>Mycosphaerellales</taxon>
        <taxon>Mycosphaerellaceae</taxon>
        <taxon>Dothistroma</taxon>
    </lineage>
</organism>
<dbReference type="Gene3D" id="1.20.1250.20">
    <property type="entry name" value="MFS general substrate transporter like domains"/>
    <property type="match status" value="2"/>
</dbReference>
<feature type="transmembrane region" description="Helical" evidence="6">
    <location>
        <begin position="109"/>
        <end position="127"/>
    </location>
</feature>
<feature type="transmembrane region" description="Helical" evidence="6">
    <location>
        <begin position="376"/>
        <end position="396"/>
    </location>
</feature>
<dbReference type="GO" id="GO:0005886">
    <property type="term" value="C:plasma membrane"/>
    <property type="evidence" value="ECO:0007669"/>
    <property type="project" value="TreeGrafter"/>
</dbReference>
<accession>N1PMX4</accession>
<evidence type="ECO:0000256" key="5">
    <source>
        <dbReference type="ARBA" id="ARBA00023136"/>
    </source>
</evidence>
<feature type="transmembrane region" description="Helical" evidence="6">
    <location>
        <begin position="533"/>
        <end position="553"/>
    </location>
</feature>
<dbReference type="SUPFAM" id="SSF103473">
    <property type="entry name" value="MFS general substrate transporter"/>
    <property type="match status" value="1"/>
</dbReference>
<feature type="transmembrane region" description="Helical" evidence="6">
    <location>
        <begin position="79"/>
        <end position="97"/>
    </location>
</feature>